<dbReference type="InParanoid" id="D8Q5Y5"/>
<dbReference type="HOGENOM" id="CLU_735998_0_0_1"/>
<dbReference type="VEuPathDB" id="FungiDB:SCHCODRAFT_02502199"/>
<keyword evidence="1" id="KW-0175">Coiled coil</keyword>
<dbReference type="KEGG" id="scm:SCHCO_02502199"/>
<keyword evidence="4" id="KW-1185">Reference proteome</keyword>
<name>D8Q5Y5_SCHCM</name>
<feature type="coiled-coil region" evidence="1">
    <location>
        <begin position="177"/>
        <end position="254"/>
    </location>
</feature>
<dbReference type="OrthoDB" id="10387544at2759"/>
<dbReference type="RefSeq" id="XP_003032392.1">
    <property type="nucleotide sequence ID" value="XM_003032346.1"/>
</dbReference>
<feature type="region of interest" description="Disordered" evidence="2">
    <location>
        <begin position="27"/>
        <end position="47"/>
    </location>
</feature>
<evidence type="ECO:0000256" key="1">
    <source>
        <dbReference type="SAM" id="Coils"/>
    </source>
</evidence>
<accession>D8Q5Y5</accession>
<organism evidence="4">
    <name type="scientific">Schizophyllum commune (strain H4-8 / FGSC 9210)</name>
    <name type="common">Split gill fungus</name>
    <dbReference type="NCBI Taxonomy" id="578458"/>
    <lineage>
        <taxon>Eukaryota</taxon>
        <taxon>Fungi</taxon>
        <taxon>Dikarya</taxon>
        <taxon>Basidiomycota</taxon>
        <taxon>Agaricomycotina</taxon>
        <taxon>Agaricomycetes</taxon>
        <taxon>Agaricomycetidae</taxon>
        <taxon>Agaricales</taxon>
        <taxon>Schizophyllaceae</taxon>
        <taxon>Schizophyllum</taxon>
    </lineage>
</organism>
<dbReference type="AlphaFoldDB" id="D8Q5Y5"/>
<evidence type="ECO:0000313" key="4">
    <source>
        <dbReference type="Proteomes" id="UP000007431"/>
    </source>
</evidence>
<dbReference type="GeneID" id="9590034"/>
<sequence>MLGWGGAEMQGMLNWIVSSLSPHPTTTGTSLIDAAPSDEPLPPSSTTVVHPSFEDEKQANWTQDSFDNAKLAIITDHDLTPVHRLRAHAHLHLRRARHDFTIGFGYAVYLDRKAEARAQEAYARRHGYECTREEIAELKRGGSQSRLERLAALERMLGVKQPKTLCQKALLACAREVEMARRAREAKEAAARVAREEAARATRLAQVEAHLNESDERNDMEALEAEINAMERDMDELEYEVDDEMMQLEAAARKDEGYPDDDNEGYPEDTDGLEYFSMRDEEHGATFTTDLEGDEVSDSYCAADDGPYAFGAAPERCRPTFGAAGEVYHPTHSADNDDDEEEEHFMISDAELAAFERALAGAREDGSGADGEWEVV</sequence>
<gene>
    <name evidence="3" type="ORF">SCHCODRAFT_235133</name>
</gene>
<evidence type="ECO:0000256" key="2">
    <source>
        <dbReference type="SAM" id="MobiDB-lite"/>
    </source>
</evidence>
<protein>
    <submittedName>
        <fullName evidence="3">Uncharacterized protein</fullName>
    </submittedName>
</protein>
<dbReference type="Proteomes" id="UP000007431">
    <property type="component" value="Unassembled WGS sequence"/>
</dbReference>
<dbReference type="EMBL" id="GL377306">
    <property type="protein sequence ID" value="EFI97489.1"/>
    <property type="molecule type" value="Genomic_DNA"/>
</dbReference>
<proteinExistence type="predicted"/>
<evidence type="ECO:0000313" key="3">
    <source>
        <dbReference type="EMBL" id="EFI97489.1"/>
    </source>
</evidence>
<reference evidence="3 4" key="1">
    <citation type="journal article" date="2010" name="Nat. Biotechnol.">
        <title>Genome sequence of the model mushroom Schizophyllum commune.</title>
        <authorList>
            <person name="Ohm R.A."/>
            <person name="de Jong J.F."/>
            <person name="Lugones L.G."/>
            <person name="Aerts A."/>
            <person name="Kothe E."/>
            <person name="Stajich J.E."/>
            <person name="de Vries R.P."/>
            <person name="Record E."/>
            <person name="Levasseur A."/>
            <person name="Baker S.E."/>
            <person name="Bartholomew K.A."/>
            <person name="Coutinho P.M."/>
            <person name="Erdmann S."/>
            <person name="Fowler T.J."/>
            <person name="Gathman A.C."/>
            <person name="Lombard V."/>
            <person name="Henrissat B."/>
            <person name="Knabe N."/>
            <person name="Kuees U."/>
            <person name="Lilly W.W."/>
            <person name="Lindquist E."/>
            <person name="Lucas S."/>
            <person name="Magnuson J.K."/>
            <person name="Piumi F."/>
            <person name="Raudaskoski M."/>
            <person name="Salamov A."/>
            <person name="Schmutz J."/>
            <person name="Schwarze F.W.M.R."/>
            <person name="vanKuyk P.A."/>
            <person name="Horton J.S."/>
            <person name="Grigoriev I.V."/>
            <person name="Woesten H.A.B."/>
        </authorList>
    </citation>
    <scope>NUCLEOTIDE SEQUENCE [LARGE SCALE GENOMIC DNA]</scope>
    <source>
        <strain evidence="4">H4-8 / FGSC 9210</strain>
    </source>
</reference>